<comment type="similarity">
    <text evidence="2 8">Belongs to the 4-toluene sulfonate uptake permease (TSUP) (TC 2.A.102) family.</text>
</comment>
<sequence length="250" mass="26898">MALWQYALILGAGLVAGFVNAMAGGGSLLTLPALMVGGMPSLLANGSNRLGILSQGIAAMLSFRRGGVQITLRDWLHAIPVVVGGLVGAYFAGQVQARVMDVVIAIVLIGMCGMLFVNPKRWKPRVYTEQGRAWREVLMVAVFLLAGFYGGFIQVGVGYMFLFTLIFLEGKDLITANAIKGLIMFVFTTAIMPVYIYQGLVEWLPAILLAVGTSVGGWIGAQVAVKRGVNFIRWIMVGTVGVFCLKLLFF</sequence>
<dbReference type="PANTHER" id="PTHR30269:SF0">
    <property type="entry name" value="MEMBRANE TRANSPORTER PROTEIN YFCA-RELATED"/>
    <property type="match status" value="1"/>
</dbReference>
<comment type="caution">
    <text evidence="9">The sequence shown here is derived from an EMBL/GenBank/DDBJ whole genome shotgun (WGS) entry which is preliminary data.</text>
</comment>
<dbReference type="PATRIC" id="fig|1702214.3.peg.2089"/>
<name>A0A0Q4B0M5_9BACT</name>
<dbReference type="PANTHER" id="PTHR30269">
    <property type="entry name" value="TRANSMEMBRANE PROTEIN YFCA"/>
    <property type="match status" value="1"/>
</dbReference>
<keyword evidence="7 8" id="KW-0472">Membrane</keyword>
<feature type="transmembrane region" description="Helical" evidence="8">
    <location>
        <begin position="203"/>
        <end position="225"/>
    </location>
</feature>
<dbReference type="Proteomes" id="UP000054172">
    <property type="component" value="Unassembled WGS sequence"/>
</dbReference>
<dbReference type="EMBL" id="LIIK01000021">
    <property type="protein sequence ID" value="KQM08815.1"/>
    <property type="molecule type" value="Genomic_DNA"/>
</dbReference>
<dbReference type="InterPro" id="IPR002781">
    <property type="entry name" value="TM_pro_TauE-like"/>
</dbReference>
<proteinExistence type="inferred from homology"/>
<evidence type="ECO:0000313" key="9">
    <source>
        <dbReference type="EMBL" id="KQM08815.1"/>
    </source>
</evidence>
<evidence type="ECO:0000256" key="1">
    <source>
        <dbReference type="ARBA" id="ARBA00004651"/>
    </source>
</evidence>
<evidence type="ECO:0000256" key="8">
    <source>
        <dbReference type="RuleBase" id="RU363041"/>
    </source>
</evidence>
<keyword evidence="6 8" id="KW-1133">Transmembrane helix</keyword>
<organism evidence="9 10">
    <name type="scientific">Candidatus [Bacteroides] periocalifornicus</name>
    <dbReference type="NCBI Taxonomy" id="1702214"/>
    <lineage>
        <taxon>Bacteria</taxon>
        <taxon>Pseudomonadati</taxon>
        <taxon>Bacteroidota</taxon>
    </lineage>
</organism>
<evidence type="ECO:0000256" key="6">
    <source>
        <dbReference type="ARBA" id="ARBA00022989"/>
    </source>
</evidence>
<evidence type="ECO:0000256" key="5">
    <source>
        <dbReference type="ARBA" id="ARBA00022692"/>
    </source>
</evidence>
<evidence type="ECO:0000313" key="10">
    <source>
        <dbReference type="Proteomes" id="UP000054172"/>
    </source>
</evidence>
<feature type="transmembrane region" description="Helical" evidence="8">
    <location>
        <begin position="137"/>
        <end position="168"/>
    </location>
</feature>
<reference evidence="9" key="1">
    <citation type="submission" date="2015-08" db="EMBL/GenBank/DDBJ databases">
        <title>Candidatus Bacteriodes Periocalifornicus.</title>
        <authorList>
            <person name="McLean J.S."/>
            <person name="Kelley S."/>
        </authorList>
    </citation>
    <scope>NUCLEOTIDE SEQUENCE [LARGE SCALE GENOMIC DNA]</scope>
    <source>
        <strain evidence="9">12B</strain>
    </source>
</reference>
<feature type="transmembrane region" description="Helical" evidence="8">
    <location>
        <begin position="174"/>
        <end position="196"/>
    </location>
</feature>
<accession>A0A0Q4B0M5</accession>
<dbReference type="GO" id="GO:0005886">
    <property type="term" value="C:plasma membrane"/>
    <property type="evidence" value="ECO:0007669"/>
    <property type="project" value="UniProtKB-SubCell"/>
</dbReference>
<keyword evidence="4 8" id="KW-1003">Cell membrane</keyword>
<keyword evidence="3" id="KW-0813">Transport</keyword>
<feature type="transmembrane region" description="Helical" evidence="8">
    <location>
        <begin position="99"/>
        <end position="117"/>
    </location>
</feature>
<evidence type="ECO:0000256" key="4">
    <source>
        <dbReference type="ARBA" id="ARBA00022475"/>
    </source>
</evidence>
<gene>
    <name evidence="9" type="ORF">AL399_05330</name>
</gene>
<protein>
    <recommendedName>
        <fullName evidence="8">Probable membrane transporter protein</fullName>
    </recommendedName>
</protein>
<evidence type="ECO:0000256" key="7">
    <source>
        <dbReference type="ARBA" id="ARBA00023136"/>
    </source>
</evidence>
<comment type="subcellular location">
    <subcellularLocation>
        <location evidence="1 8">Cell membrane</location>
        <topology evidence="1 8">Multi-pass membrane protein</topology>
    </subcellularLocation>
</comment>
<feature type="transmembrane region" description="Helical" evidence="8">
    <location>
        <begin position="231"/>
        <end position="249"/>
    </location>
</feature>
<keyword evidence="5 8" id="KW-0812">Transmembrane</keyword>
<evidence type="ECO:0000256" key="3">
    <source>
        <dbReference type="ARBA" id="ARBA00022448"/>
    </source>
</evidence>
<dbReference type="InterPro" id="IPR052017">
    <property type="entry name" value="TSUP"/>
</dbReference>
<dbReference type="STRING" id="1702214.AL399_05330"/>
<keyword evidence="10" id="KW-1185">Reference proteome</keyword>
<dbReference type="Pfam" id="PF01925">
    <property type="entry name" value="TauE"/>
    <property type="match status" value="1"/>
</dbReference>
<evidence type="ECO:0000256" key="2">
    <source>
        <dbReference type="ARBA" id="ARBA00009142"/>
    </source>
</evidence>
<dbReference type="AlphaFoldDB" id="A0A0Q4B0M5"/>